<reference evidence="1" key="2">
    <citation type="journal article" date="2015" name="Data Brief">
        <title>Shoot transcriptome of the giant reed, Arundo donax.</title>
        <authorList>
            <person name="Barrero R.A."/>
            <person name="Guerrero F.D."/>
            <person name="Moolhuijzen P."/>
            <person name="Goolsby J.A."/>
            <person name="Tidwell J."/>
            <person name="Bellgard S.E."/>
            <person name="Bellgard M.I."/>
        </authorList>
    </citation>
    <scope>NUCLEOTIDE SEQUENCE</scope>
    <source>
        <tissue evidence="1">Shoot tissue taken approximately 20 cm above the soil surface</tissue>
    </source>
</reference>
<sequence length="34" mass="3943">MLRIYCAGIWHNVMVSMLLCTDYFQNIGAQHLCP</sequence>
<proteinExistence type="predicted"/>
<reference evidence="1" key="1">
    <citation type="submission" date="2014-09" db="EMBL/GenBank/DDBJ databases">
        <authorList>
            <person name="Magalhaes I.L.F."/>
            <person name="Oliveira U."/>
            <person name="Santos F.R."/>
            <person name="Vidigal T.H.D.A."/>
            <person name="Brescovit A.D."/>
            <person name="Santos A.J."/>
        </authorList>
    </citation>
    <scope>NUCLEOTIDE SEQUENCE</scope>
    <source>
        <tissue evidence="1">Shoot tissue taken approximately 20 cm above the soil surface</tissue>
    </source>
</reference>
<protein>
    <submittedName>
        <fullName evidence="1">Uncharacterized protein</fullName>
    </submittedName>
</protein>
<name>A0A0A9BSC4_ARUDO</name>
<evidence type="ECO:0000313" key="1">
    <source>
        <dbReference type="EMBL" id="JAD62157.1"/>
    </source>
</evidence>
<dbReference type="AlphaFoldDB" id="A0A0A9BSC4"/>
<accession>A0A0A9BSC4</accession>
<organism evidence="1">
    <name type="scientific">Arundo donax</name>
    <name type="common">Giant reed</name>
    <name type="synonym">Donax arundinaceus</name>
    <dbReference type="NCBI Taxonomy" id="35708"/>
    <lineage>
        <taxon>Eukaryota</taxon>
        <taxon>Viridiplantae</taxon>
        <taxon>Streptophyta</taxon>
        <taxon>Embryophyta</taxon>
        <taxon>Tracheophyta</taxon>
        <taxon>Spermatophyta</taxon>
        <taxon>Magnoliopsida</taxon>
        <taxon>Liliopsida</taxon>
        <taxon>Poales</taxon>
        <taxon>Poaceae</taxon>
        <taxon>PACMAD clade</taxon>
        <taxon>Arundinoideae</taxon>
        <taxon>Arundineae</taxon>
        <taxon>Arundo</taxon>
    </lineage>
</organism>
<dbReference type="EMBL" id="GBRH01235738">
    <property type="protein sequence ID" value="JAD62157.1"/>
    <property type="molecule type" value="Transcribed_RNA"/>
</dbReference>